<dbReference type="InterPro" id="IPR029014">
    <property type="entry name" value="NiFe-Hase_large"/>
</dbReference>
<dbReference type="KEGG" id="teu:TEU_08445"/>
<dbReference type="EMBL" id="CP008887">
    <property type="protein sequence ID" value="AIU70354.1"/>
    <property type="molecule type" value="Genomic_DNA"/>
</dbReference>
<evidence type="ECO:0000313" key="7">
    <source>
        <dbReference type="EMBL" id="AIU70354.1"/>
    </source>
</evidence>
<evidence type="ECO:0000256" key="3">
    <source>
        <dbReference type="ARBA" id="ARBA00022967"/>
    </source>
</evidence>
<dbReference type="PANTHER" id="PTHR11993:SF10">
    <property type="entry name" value="NADH DEHYDROGENASE [UBIQUINONE] IRON-SULFUR PROTEIN 2, MITOCHONDRIAL"/>
    <property type="match status" value="1"/>
</dbReference>
<feature type="domain" description="NADH-quinone oxidoreductase subunit D" evidence="6">
    <location>
        <begin position="142"/>
        <end position="394"/>
    </location>
</feature>
<evidence type="ECO:0000256" key="1">
    <source>
        <dbReference type="ARBA" id="ARBA00005769"/>
    </source>
</evidence>
<reference evidence="7 8" key="1">
    <citation type="journal article" date="2015" name="Int. J. Syst. Evol. Microbiol.">
        <title>Thermococcus eurythermalis sp. nov., a conditional piezophilic hyperthermophilic archaeon with a wide temperature range isolated from an oil-immersed chimney in the Guaymas Basin.</title>
        <authorList>
            <person name="Zhao W."/>
            <person name="Zeng X."/>
            <person name="Xiao X."/>
        </authorList>
    </citation>
    <scope>NUCLEOTIDE SEQUENCE [LARGE SCALE GENOMIC DNA]</scope>
    <source>
        <strain evidence="7 8">A501</strain>
    </source>
</reference>
<dbReference type="AlphaFoldDB" id="A0A097QV46"/>
<dbReference type="STRING" id="1505907.TEU_08445"/>
<dbReference type="Gene3D" id="1.10.645.10">
    <property type="entry name" value="Cytochrome-c3 Hydrogenase, chain B"/>
    <property type="match status" value="1"/>
</dbReference>
<dbReference type="InterPro" id="IPR022885">
    <property type="entry name" value="NDH1_su_D/H"/>
</dbReference>
<dbReference type="InterPro" id="IPR014029">
    <property type="entry name" value="NADH_UbQ_OxRdtase_49kDa_CS"/>
</dbReference>
<keyword evidence="2 5" id="KW-0813">Transport</keyword>
<keyword evidence="4 5" id="KW-0520">NAD</keyword>
<dbReference type="HOGENOM" id="CLU_015134_1_2_2"/>
<evidence type="ECO:0000256" key="2">
    <source>
        <dbReference type="ARBA" id="ARBA00022448"/>
    </source>
</evidence>
<name>A0A097QV46_9EURY</name>
<dbReference type="OrthoDB" id="43567at2157"/>
<proteinExistence type="inferred from homology"/>
<evidence type="ECO:0000313" key="8">
    <source>
        <dbReference type="Proteomes" id="UP000029980"/>
    </source>
</evidence>
<dbReference type="GeneID" id="25153461"/>
<dbReference type="PANTHER" id="PTHR11993">
    <property type="entry name" value="NADH-UBIQUINONE OXIDOREDUCTASE 49 KDA SUBUNIT"/>
    <property type="match status" value="1"/>
</dbReference>
<gene>
    <name evidence="7" type="ORF">TEU_08445</name>
</gene>
<protein>
    <submittedName>
        <fullName evidence="7">NADH-quinone oxidoreductase subunit D</fullName>
    </submittedName>
</protein>
<dbReference type="PROSITE" id="PS00535">
    <property type="entry name" value="COMPLEX1_49K"/>
    <property type="match status" value="1"/>
</dbReference>
<comment type="similarity">
    <text evidence="1 5">Belongs to the complex I 49 kDa subunit family.</text>
</comment>
<sequence>MANLEVPKELKTEAKAHDMYLHPIDKDTYELFFGPQHMATENFSIILKMDGNRIEKAIVNPGFLHRGFEKLAEQRPYFSNIALILRICVPESDVPENVYSMAVDEIVGWEVPERAQWIRTVVLEMARLSAWMFWIMGFGNEIGLYTAGQWAAAYRERFMRLFEELTGGRVYHIYTVPGGVRRDIPGDKWLRQLRDTVEYLKGKMKDFDEILFDNYIMFERTEGVGVMDKKFALKHAVTGPNLRAVGVPYDVRKDDPYYLYPELEFEVPVLKEGDSLARVLVRRYEMEQDLYILEQLLDMGPPSGPYMVQDARLKALPRFKPPAGDAYAHVESTKGDFGAYVVSDGTHKPYRAHFRGPSQSHGVTVLEELLKGARLADVPVILKTLDNCPPDIDR</sequence>
<evidence type="ECO:0000259" key="6">
    <source>
        <dbReference type="Pfam" id="PF00346"/>
    </source>
</evidence>
<dbReference type="Pfam" id="PF00346">
    <property type="entry name" value="Complex1_49kDa"/>
    <property type="match status" value="1"/>
</dbReference>
<evidence type="ECO:0000256" key="4">
    <source>
        <dbReference type="ARBA" id="ARBA00023027"/>
    </source>
</evidence>
<dbReference type="GO" id="GO:0016651">
    <property type="term" value="F:oxidoreductase activity, acting on NAD(P)H"/>
    <property type="evidence" value="ECO:0007669"/>
    <property type="project" value="InterPro"/>
</dbReference>
<accession>A0A097QV46</accession>
<dbReference type="InterPro" id="IPR001135">
    <property type="entry name" value="NADH_Q_OxRdtase_suD"/>
</dbReference>
<dbReference type="SUPFAM" id="SSF56762">
    <property type="entry name" value="HydB/Nqo4-like"/>
    <property type="match status" value="1"/>
</dbReference>
<dbReference type="GO" id="GO:0048038">
    <property type="term" value="F:quinone binding"/>
    <property type="evidence" value="ECO:0007669"/>
    <property type="project" value="InterPro"/>
</dbReference>
<dbReference type="Proteomes" id="UP000029980">
    <property type="component" value="Chromosome"/>
</dbReference>
<organism evidence="7 8">
    <name type="scientific">Thermococcus eurythermalis</name>
    <dbReference type="NCBI Taxonomy" id="1505907"/>
    <lineage>
        <taxon>Archaea</taxon>
        <taxon>Methanobacteriati</taxon>
        <taxon>Methanobacteriota</taxon>
        <taxon>Thermococci</taxon>
        <taxon>Thermococcales</taxon>
        <taxon>Thermococcaceae</taxon>
        <taxon>Thermococcus</taxon>
    </lineage>
</organism>
<evidence type="ECO:0000256" key="5">
    <source>
        <dbReference type="RuleBase" id="RU003685"/>
    </source>
</evidence>
<keyword evidence="3 5" id="KW-1278">Translocase</keyword>
<dbReference type="GO" id="GO:0051287">
    <property type="term" value="F:NAD binding"/>
    <property type="evidence" value="ECO:0007669"/>
    <property type="project" value="InterPro"/>
</dbReference>
<keyword evidence="8" id="KW-1185">Reference proteome</keyword>
<dbReference type="RefSeq" id="WP_050003325.1">
    <property type="nucleotide sequence ID" value="NZ_CP008887.1"/>
</dbReference>
<dbReference type="NCBIfam" id="NF004739">
    <property type="entry name" value="PRK06075.1"/>
    <property type="match status" value="1"/>
</dbReference>